<name>A0ABR8JI82_9BACT</name>
<dbReference type="RefSeq" id="WP_190784323.1">
    <property type="nucleotide sequence ID" value="NZ_JACWZZ010000002.1"/>
</dbReference>
<keyword evidence="3" id="KW-1185">Reference proteome</keyword>
<dbReference type="Proteomes" id="UP000642468">
    <property type="component" value="Unassembled WGS sequence"/>
</dbReference>
<evidence type="ECO:0000256" key="1">
    <source>
        <dbReference type="SAM" id="SignalP"/>
    </source>
</evidence>
<gene>
    <name evidence="2" type="ORF">IC231_09680</name>
</gene>
<feature type="chain" id="PRO_5046657699" evidence="1">
    <location>
        <begin position="20"/>
        <end position="172"/>
    </location>
</feature>
<evidence type="ECO:0000313" key="3">
    <source>
        <dbReference type="Proteomes" id="UP000642468"/>
    </source>
</evidence>
<sequence length="172" mass="18050">MRCLHFIPYVLLFSTLAGCQRPVSSATAASGPAATLESTAEKPAVVFLTFRVVAAGAGQPARITLLRSQAAPGRLKAAPAPTPATGTDYLAVRLLDAAGQPLGTAAVVEHPLRKSVEYTDEKQQLSRRVVSLPEAEFFVRLSLPAQATQVRVEEVAAATATVIASTSFPLQP</sequence>
<comment type="caution">
    <text evidence="2">The sequence shown here is derived from an EMBL/GenBank/DDBJ whole genome shotgun (WGS) entry which is preliminary data.</text>
</comment>
<reference evidence="2 3" key="1">
    <citation type="submission" date="2020-09" db="EMBL/GenBank/DDBJ databases">
        <authorList>
            <person name="Kim M.K."/>
        </authorList>
    </citation>
    <scope>NUCLEOTIDE SEQUENCE [LARGE SCALE GENOMIC DNA]</scope>
    <source>
        <strain evidence="2 3">BT646</strain>
    </source>
</reference>
<evidence type="ECO:0000313" key="2">
    <source>
        <dbReference type="EMBL" id="MBD2715306.1"/>
    </source>
</evidence>
<accession>A0ABR8JI82</accession>
<proteinExistence type="predicted"/>
<organism evidence="2 3">
    <name type="scientific">Hymenobacter duratus</name>
    <dbReference type="NCBI Taxonomy" id="2771356"/>
    <lineage>
        <taxon>Bacteria</taxon>
        <taxon>Pseudomonadati</taxon>
        <taxon>Bacteroidota</taxon>
        <taxon>Cytophagia</taxon>
        <taxon>Cytophagales</taxon>
        <taxon>Hymenobacteraceae</taxon>
        <taxon>Hymenobacter</taxon>
    </lineage>
</organism>
<protein>
    <submittedName>
        <fullName evidence="2">Uncharacterized protein</fullName>
    </submittedName>
</protein>
<feature type="signal peptide" evidence="1">
    <location>
        <begin position="1"/>
        <end position="19"/>
    </location>
</feature>
<dbReference type="PROSITE" id="PS51257">
    <property type="entry name" value="PROKAR_LIPOPROTEIN"/>
    <property type="match status" value="1"/>
</dbReference>
<keyword evidence="1" id="KW-0732">Signal</keyword>
<dbReference type="EMBL" id="JACWZZ010000002">
    <property type="protein sequence ID" value="MBD2715306.1"/>
    <property type="molecule type" value="Genomic_DNA"/>
</dbReference>